<dbReference type="GO" id="GO:0016301">
    <property type="term" value="F:kinase activity"/>
    <property type="evidence" value="ECO:0007669"/>
    <property type="project" value="UniProtKB-KW"/>
</dbReference>
<keyword evidence="3" id="KW-1185">Reference proteome</keyword>
<dbReference type="Proteomes" id="UP000327478">
    <property type="component" value="Chromosome"/>
</dbReference>
<reference evidence="3 4" key="1">
    <citation type="submission" date="2019-10" db="EMBL/GenBank/DDBJ databases">
        <authorList>
            <person name="Dong K."/>
        </authorList>
    </citation>
    <scope>NUCLEOTIDE SEQUENCE [LARGE SCALE GENOMIC DNA]</scope>
    <source>
        <strain evidence="2">Dk386</strain>
        <strain evidence="3">dk386</strain>
        <strain evidence="1">Dk771</strain>
        <strain evidence="4">dk771</strain>
    </source>
</reference>
<evidence type="ECO:0000313" key="4">
    <source>
        <dbReference type="Proteomes" id="UP000480556"/>
    </source>
</evidence>
<dbReference type="EMBL" id="CP045650">
    <property type="protein sequence ID" value="QGA10355.1"/>
    <property type="molecule type" value="Genomic_DNA"/>
</dbReference>
<gene>
    <name evidence="2" type="ORF">GFH30_02585</name>
    <name evidence="1" type="ORF">GHJ48_00115</name>
</gene>
<organism evidence="1 4">
    <name type="scientific">Acinetobacter wanghuae</name>
    <dbReference type="NCBI Taxonomy" id="2662362"/>
    <lineage>
        <taxon>Bacteria</taxon>
        <taxon>Pseudomonadati</taxon>
        <taxon>Pseudomonadota</taxon>
        <taxon>Gammaproteobacteria</taxon>
        <taxon>Moraxellales</taxon>
        <taxon>Moraxellaceae</taxon>
        <taxon>Acinetobacter</taxon>
    </lineage>
</organism>
<protein>
    <submittedName>
        <fullName evidence="1">Adenylate kinase</fullName>
    </submittedName>
</protein>
<dbReference type="AlphaFoldDB" id="A0A5Q0NZS6"/>
<dbReference type="SUPFAM" id="SSF52540">
    <property type="entry name" value="P-loop containing nucleoside triphosphate hydrolases"/>
    <property type="match status" value="1"/>
</dbReference>
<sequence length="176" mass="20768">MQRINVVGTSASGKSTFSRQLAGHLNLAYIELDNLFWLDDWQQSPDAAFFAKIQQAIDSATHGYVIDGNYTRSIPIKWAELDTVIWLDLPFSVNFYRSVKRAIQRSLMQKQLWSNSNNTESLKQLFSQDSIVWWMIKTHRKNQKHYLQLMQSPEYQHIRWIRLQSVREMNTFLAKI</sequence>
<keyword evidence="1" id="KW-0418">Kinase</keyword>
<evidence type="ECO:0000313" key="1">
    <source>
        <dbReference type="EMBL" id="MQW90812.1"/>
    </source>
</evidence>
<dbReference type="EMBL" id="WITK01000001">
    <property type="protein sequence ID" value="MQW90812.1"/>
    <property type="molecule type" value="Genomic_DNA"/>
</dbReference>
<accession>A0A5Q0NZS6</accession>
<dbReference type="RefSeq" id="WP_153370763.1">
    <property type="nucleotide sequence ID" value="NZ_CP045650.1"/>
</dbReference>
<dbReference type="InterPro" id="IPR052922">
    <property type="entry name" value="Cytidylate_Kinase-2"/>
</dbReference>
<evidence type="ECO:0000313" key="2">
    <source>
        <dbReference type="EMBL" id="QGA10355.1"/>
    </source>
</evidence>
<name>A0A5Q0NZS6_9GAMM</name>
<keyword evidence="1" id="KW-0808">Transferase</keyword>
<dbReference type="InterPro" id="IPR027417">
    <property type="entry name" value="P-loop_NTPase"/>
</dbReference>
<dbReference type="Proteomes" id="UP000480556">
    <property type="component" value="Unassembled WGS sequence"/>
</dbReference>
<dbReference type="Gene3D" id="3.40.50.300">
    <property type="entry name" value="P-loop containing nucleotide triphosphate hydrolases"/>
    <property type="match status" value="1"/>
</dbReference>
<dbReference type="PANTHER" id="PTHR37816">
    <property type="entry name" value="YALI0E33011P"/>
    <property type="match status" value="1"/>
</dbReference>
<proteinExistence type="predicted"/>
<dbReference type="PANTHER" id="PTHR37816:SF1">
    <property type="entry name" value="TOXIN"/>
    <property type="match status" value="1"/>
</dbReference>
<evidence type="ECO:0000313" key="3">
    <source>
        <dbReference type="Proteomes" id="UP000327478"/>
    </source>
</evidence>